<name>A0A0R3VXH0_TAEAS</name>
<keyword evidence="1" id="KW-1133">Transmembrane helix</keyword>
<accession>A0A0R3VXH0</accession>
<keyword evidence="3" id="KW-1185">Reference proteome</keyword>
<dbReference type="EMBL" id="UYRS01001028">
    <property type="protein sequence ID" value="VDK24382.1"/>
    <property type="molecule type" value="Genomic_DNA"/>
</dbReference>
<dbReference type="Proteomes" id="UP000282613">
    <property type="component" value="Unassembled WGS sequence"/>
</dbReference>
<dbReference type="WBParaSite" id="TASK_0000211401-mRNA-1">
    <property type="protein sequence ID" value="TASK_0000211401-mRNA-1"/>
    <property type="gene ID" value="TASK_0000211401"/>
</dbReference>
<dbReference type="AlphaFoldDB" id="A0A0R3VXH0"/>
<feature type="transmembrane region" description="Helical" evidence="1">
    <location>
        <begin position="47"/>
        <end position="71"/>
    </location>
</feature>
<reference evidence="2 3" key="2">
    <citation type="submission" date="2018-11" db="EMBL/GenBank/DDBJ databases">
        <authorList>
            <consortium name="Pathogen Informatics"/>
        </authorList>
    </citation>
    <scope>NUCLEOTIDE SEQUENCE [LARGE SCALE GENOMIC DNA]</scope>
</reference>
<sequence>MGRQIAYAVIAFVAPLLFFVAIGYNGWACGGCIFGPICRQIKEFEIIGALILTAALLTVIAAIFLILNILMGNSWTKIVSAVITTIAAISAIAGTFYYFYLFPLWSPFIATMAMTLVIVLAALILTDLSTSDN</sequence>
<evidence type="ECO:0000313" key="4">
    <source>
        <dbReference type="WBParaSite" id="TASK_0000211401-mRNA-1"/>
    </source>
</evidence>
<reference evidence="4" key="1">
    <citation type="submission" date="2017-02" db="UniProtKB">
        <authorList>
            <consortium name="WormBaseParasite"/>
        </authorList>
    </citation>
    <scope>IDENTIFICATION</scope>
</reference>
<keyword evidence="1" id="KW-0472">Membrane</keyword>
<evidence type="ECO:0000313" key="2">
    <source>
        <dbReference type="EMBL" id="VDK24382.1"/>
    </source>
</evidence>
<gene>
    <name evidence="2" type="ORF">TASK_LOCUS2115</name>
</gene>
<feature type="transmembrane region" description="Helical" evidence="1">
    <location>
        <begin position="105"/>
        <end position="125"/>
    </location>
</feature>
<evidence type="ECO:0000256" key="1">
    <source>
        <dbReference type="SAM" id="Phobius"/>
    </source>
</evidence>
<proteinExistence type="predicted"/>
<organism evidence="4">
    <name type="scientific">Taenia asiatica</name>
    <name type="common">Asian tapeworm</name>
    <dbReference type="NCBI Taxonomy" id="60517"/>
    <lineage>
        <taxon>Eukaryota</taxon>
        <taxon>Metazoa</taxon>
        <taxon>Spiralia</taxon>
        <taxon>Lophotrochozoa</taxon>
        <taxon>Platyhelminthes</taxon>
        <taxon>Cestoda</taxon>
        <taxon>Eucestoda</taxon>
        <taxon>Cyclophyllidea</taxon>
        <taxon>Taeniidae</taxon>
        <taxon>Taenia</taxon>
    </lineage>
</organism>
<protein>
    <submittedName>
        <fullName evidence="4">VKc domain-containing protein</fullName>
    </submittedName>
</protein>
<feature type="transmembrane region" description="Helical" evidence="1">
    <location>
        <begin position="7"/>
        <end position="27"/>
    </location>
</feature>
<feature type="transmembrane region" description="Helical" evidence="1">
    <location>
        <begin position="78"/>
        <end position="99"/>
    </location>
</feature>
<keyword evidence="1" id="KW-0812">Transmembrane</keyword>
<evidence type="ECO:0000313" key="3">
    <source>
        <dbReference type="Proteomes" id="UP000282613"/>
    </source>
</evidence>